<sequence>MTSTPVIKELRVIPVAGRDGMLLNLSGAHAPFFTRNLLILTDSAGNTGVGEVPGGEKIRQTLEDARPLVVGQPVGSHLNVLQRVSQAFADRDRGGRGLQTFDLRTTIHAAAAIESAFLDLLGQHLGLPVAALLGEGQQRESVEMLGYLFFIGDRTKTDLPYHSEPDADNAWCRLRHETAMTPEAIVKLAEAARERYGFNDFKLKGGVLRGDEEVDAVRALHERFPDARVTLDPNGGWLLKDAIRLGQQMRGVVAYAEDPCGAEEGFSGREVMAEFRRATGLPTATNMVATDWRQFQHALSLQSVDIPLADPHFWTMAGSVRVAQTCRDWGLTWGSHSNNHFDVSLAMFTHVGAAAPGKVTAIDTHWIWQDGQRLTKEPLQIVGGHVAVPKKPGLGVELDMAEVEKAHQLYKQHGLGARDDAIAMQYLIPGWTFNPKRPALDR</sequence>
<reference evidence="1" key="1">
    <citation type="submission" date="2022-08" db="EMBL/GenBank/DDBJ databases">
        <title>Genome sequencing of Pelomonas sp. UHG3.</title>
        <authorList>
            <person name="So Y."/>
        </authorList>
    </citation>
    <scope>NUCLEOTIDE SEQUENCE</scope>
    <source>
        <strain evidence="1">UHG3</strain>
    </source>
</reference>
<proteinExistence type="predicted"/>
<comment type="caution">
    <text evidence="1">The sequence shown here is derived from an EMBL/GenBank/DDBJ whole genome shotgun (WGS) entry which is preliminary data.</text>
</comment>
<name>A0ACC6CED0_9BURK</name>
<organism evidence="1 2">
    <name type="scientific">Roseateles hydrophilus</name>
    <dbReference type="NCBI Taxonomy" id="2975054"/>
    <lineage>
        <taxon>Bacteria</taxon>
        <taxon>Pseudomonadati</taxon>
        <taxon>Pseudomonadota</taxon>
        <taxon>Betaproteobacteria</taxon>
        <taxon>Burkholderiales</taxon>
        <taxon>Sphaerotilaceae</taxon>
        <taxon>Roseateles</taxon>
    </lineage>
</organism>
<evidence type="ECO:0000313" key="2">
    <source>
        <dbReference type="Proteomes" id="UP001076464"/>
    </source>
</evidence>
<dbReference type="EMBL" id="JAPPUY010000004">
    <property type="protein sequence ID" value="MCY4746755.1"/>
    <property type="molecule type" value="Genomic_DNA"/>
</dbReference>
<evidence type="ECO:0000313" key="1">
    <source>
        <dbReference type="EMBL" id="MCY4746755.1"/>
    </source>
</evidence>
<keyword evidence="2" id="KW-1185">Reference proteome</keyword>
<protein>
    <submittedName>
        <fullName evidence="1">Glucarate dehydratase</fullName>
        <ecNumber evidence="1">4.2.1.40</ecNumber>
    </submittedName>
</protein>
<gene>
    <name evidence="1" type="primary">gudD</name>
    <name evidence="1" type="ORF">NYO99_17395</name>
</gene>
<dbReference type="Proteomes" id="UP001076464">
    <property type="component" value="Unassembled WGS sequence"/>
</dbReference>
<dbReference type="EC" id="4.2.1.40" evidence="1"/>
<keyword evidence="1" id="KW-0456">Lyase</keyword>
<accession>A0ACC6CED0</accession>